<proteinExistence type="predicted"/>
<dbReference type="Proteomes" id="UP000789752">
    <property type="component" value="Unassembled WGS sequence"/>
</dbReference>
<dbReference type="EMBL" id="CAJQYY010000041">
    <property type="protein sequence ID" value="CAG4923541.1"/>
    <property type="molecule type" value="Genomic_DNA"/>
</dbReference>
<dbReference type="InterPro" id="IPR002645">
    <property type="entry name" value="STAS_dom"/>
</dbReference>
<dbReference type="Pfam" id="PF00916">
    <property type="entry name" value="Sulfate_transp"/>
    <property type="match status" value="1"/>
</dbReference>
<dbReference type="PROSITE" id="PS50801">
    <property type="entry name" value="STAS"/>
    <property type="match status" value="1"/>
</dbReference>
<feature type="transmembrane region" description="Helical" evidence="5">
    <location>
        <begin position="356"/>
        <end position="377"/>
    </location>
</feature>
<feature type="transmembrane region" description="Helical" evidence="5">
    <location>
        <begin position="260"/>
        <end position="282"/>
    </location>
</feature>
<accession>A0ABN7QTM5</accession>
<dbReference type="InterPro" id="IPR001902">
    <property type="entry name" value="SLC26A/SulP_fam"/>
</dbReference>
<evidence type="ECO:0000256" key="4">
    <source>
        <dbReference type="ARBA" id="ARBA00023136"/>
    </source>
</evidence>
<evidence type="ECO:0000256" key="1">
    <source>
        <dbReference type="ARBA" id="ARBA00004141"/>
    </source>
</evidence>
<keyword evidence="3 5" id="KW-1133">Transmembrane helix</keyword>
<feature type="transmembrane region" description="Helical" evidence="5">
    <location>
        <begin position="138"/>
        <end position="157"/>
    </location>
</feature>
<evidence type="ECO:0000259" key="6">
    <source>
        <dbReference type="PROSITE" id="PS50801"/>
    </source>
</evidence>
<dbReference type="Gene3D" id="3.30.750.24">
    <property type="entry name" value="STAS domain"/>
    <property type="match status" value="1"/>
</dbReference>
<comment type="caution">
    <text evidence="7">The sequence shown here is derived from an EMBL/GenBank/DDBJ whole genome shotgun (WGS) entry which is preliminary data.</text>
</comment>
<feature type="transmembrane region" description="Helical" evidence="5">
    <location>
        <begin position="294"/>
        <end position="313"/>
    </location>
</feature>
<feature type="transmembrane region" description="Helical" evidence="5">
    <location>
        <begin position="213"/>
        <end position="240"/>
    </location>
</feature>
<dbReference type="RefSeq" id="WP_228983587.1">
    <property type="nucleotide sequence ID" value="NZ_CAJQYY010000041.1"/>
</dbReference>
<evidence type="ECO:0000256" key="5">
    <source>
        <dbReference type="SAM" id="Phobius"/>
    </source>
</evidence>
<feature type="domain" description="STAS" evidence="6">
    <location>
        <begin position="445"/>
        <end position="560"/>
    </location>
</feature>
<dbReference type="Pfam" id="PF01740">
    <property type="entry name" value="STAS"/>
    <property type="match status" value="1"/>
</dbReference>
<evidence type="ECO:0000313" key="8">
    <source>
        <dbReference type="Proteomes" id="UP000789752"/>
    </source>
</evidence>
<comment type="subcellular location">
    <subcellularLocation>
        <location evidence="1">Membrane</location>
        <topology evidence="1">Multi-pass membrane protein</topology>
    </subcellularLocation>
</comment>
<protein>
    <submittedName>
        <fullName evidence="7">Sulfate transporter</fullName>
    </submittedName>
</protein>
<dbReference type="InterPro" id="IPR036513">
    <property type="entry name" value="STAS_dom_sf"/>
</dbReference>
<feature type="transmembrane region" description="Helical" evidence="5">
    <location>
        <begin position="56"/>
        <end position="74"/>
    </location>
</feature>
<keyword evidence="8" id="KW-1185">Reference proteome</keyword>
<dbReference type="CDD" id="cd07042">
    <property type="entry name" value="STAS_SulP_like_sulfate_transporter"/>
    <property type="match status" value="1"/>
</dbReference>
<evidence type="ECO:0000256" key="3">
    <source>
        <dbReference type="ARBA" id="ARBA00022989"/>
    </source>
</evidence>
<keyword evidence="2 5" id="KW-0812">Transmembrane</keyword>
<name>A0ABN7QTM5_9BURK</name>
<dbReference type="InterPro" id="IPR011547">
    <property type="entry name" value="SLC26A/SulP_dom"/>
</dbReference>
<dbReference type="SUPFAM" id="SSF52091">
    <property type="entry name" value="SpoIIaa-like"/>
    <property type="match status" value="1"/>
</dbReference>
<organism evidence="7 8">
    <name type="scientific">Paraburkholderia gardini</name>
    <dbReference type="NCBI Taxonomy" id="2823469"/>
    <lineage>
        <taxon>Bacteria</taxon>
        <taxon>Pseudomonadati</taxon>
        <taxon>Pseudomonadota</taxon>
        <taxon>Betaproteobacteria</taxon>
        <taxon>Burkholderiales</taxon>
        <taxon>Burkholderiaceae</taxon>
        <taxon>Paraburkholderia</taxon>
    </lineage>
</organism>
<reference evidence="7 8" key="1">
    <citation type="submission" date="2021-04" db="EMBL/GenBank/DDBJ databases">
        <authorList>
            <person name="Vanwijnsberghe S."/>
        </authorList>
    </citation>
    <scope>NUCLEOTIDE SEQUENCE [LARGE SCALE GENOMIC DNA]</scope>
    <source>
        <strain evidence="7 8">LMG 32171</strain>
    </source>
</reference>
<keyword evidence="4 5" id="KW-0472">Membrane</keyword>
<feature type="transmembrane region" description="Helical" evidence="5">
    <location>
        <begin position="177"/>
        <end position="201"/>
    </location>
</feature>
<gene>
    <name evidence="7" type="ORF">R54767_05004</name>
</gene>
<evidence type="ECO:0000256" key="2">
    <source>
        <dbReference type="ARBA" id="ARBA00022692"/>
    </source>
</evidence>
<sequence length="572" mass="60224">MGDSNKSLPARLSLLKGILPVNRAAALRDALAGISLASVDIPQVLGYARIAGMPTVTGLYTAFLPLVAFALFGASRHLVVAADSATATILASRVSTMAPTGSVEYVALAGMVALQTAALLLLARIFKLGFLADFLSRTVLVGFLAGVGAQVSIAMFGDMLGMPVPIPSSRSLAQLTYVAGHLAHANLPTFALTVLVVGVILGFRRFLPRAPMALVAVVGSIAASKAFDFAAHGISVLGPINGGLPPLRFPAVTWQQFLDLMPVAASCFVMIIAQSAAAARVFAQQYHEEVDTNADILGLAAANAAAAFSGTFVVNGSPTQTAMAERAGTRSQIGQLSFAAVVVMVLLFLSPSLQYLPHCVLAGIVFTIALGLINVQSLKAIRRESPGEFTLALVTAAAVVLLGVEHGILLAVALSLMRHVRHSYHPHTMVLEPAAPAGRWLPVPARPGTMTAPGLIVYRFGSDLFFANDHFFTLEVTQLIDSAPDVLRWFVVDAGAITDLDYSAARTLSDLIQNLHERKIAVIFGRVNRYLRADMDRHDITQTIGASNIFATMHEALAAAGVNPAAHETGML</sequence>
<feature type="transmembrane region" description="Helical" evidence="5">
    <location>
        <begin position="333"/>
        <end position="349"/>
    </location>
</feature>
<feature type="transmembrane region" description="Helical" evidence="5">
    <location>
        <begin position="105"/>
        <end position="126"/>
    </location>
</feature>
<dbReference type="PANTHER" id="PTHR11814">
    <property type="entry name" value="SULFATE TRANSPORTER"/>
    <property type="match status" value="1"/>
</dbReference>
<evidence type="ECO:0000313" key="7">
    <source>
        <dbReference type="EMBL" id="CAG4923541.1"/>
    </source>
</evidence>
<feature type="transmembrane region" description="Helical" evidence="5">
    <location>
        <begin position="389"/>
        <end position="414"/>
    </location>
</feature>